<evidence type="ECO:0000256" key="1">
    <source>
        <dbReference type="ARBA" id="ARBA00004141"/>
    </source>
</evidence>
<protein>
    <submittedName>
        <fullName evidence="6">Sodium bile acid symporter family protein</fullName>
    </submittedName>
</protein>
<dbReference type="PANTHER" id="PTHR10361">
    <property type="entry name" value="SODIUM-BILE ACID COTRANSPORTER"/>
    <property type="match status" value="1"/>
</dbReference>
<sequence>MQACKEDHMEAWRRMGKAIGAHMPLIVLFCVAAGVLFPRVFGTFEPIVPALFAFMTFQGSLNNTFRQLAETVRHPLPLIVILAITLVAMPILAFALASLLFAGNVNIITGILLEYSVPIGIVSFMWVGMFSGNTALGLSAILVSTVLAPFSIPLTLKLLMGATIHMDALGMMINMVFMIALPALAGMAVNDLTRGWGHDVLSPSIDPLCKMLLLVIITANSTQMSEYILSMTWERAGVALFILVFASSGFLWGMIAARLLHQPFSTLVTMGFDCGLRNISSGAVIAAQYFPGEVVFPVMCGTIFQQLLAATFGRVMSRLTERERAAEAKLVERGRATMKRHGKR</sequence>
<comment type="caution">
    <text evidence="6">The sequence shown here is derived from an EMBL/GenBank/DDBJ whole genome shotgun (WGS) entry which is preliminary data.</text>
</comment>
<feature type="transmembrane region" description="Helical" evidence="5">
    <location>
        <begin position="135"/>
        <end position="156"/>
    </location>
</feature>
<evidence type="ECO:0000256" key="4">
    <source>
        <dbReference type="ARBA" id="ARBA00023136"/>
    </source>
</evidence>
<dbReference type="HOGENOM" id="CLU_071795_0_0_11"/>
<feature type="transmembrane region" description="Helical" evidence="5">
    <location>
        <begin position="21"/>
        <end position="41"/>
    </location>
</feature>
<accession>B6GB86</accession>
<organism evidence="6 7">
    <name type="scientific">Collinsella stercoris DSM 13279</name>
    <dbReference type="NCBI Taxonomy" id="445975"/>
    <lineage>
        <taxon>Bacteria</taxon>
        <taxon>Bacillati</taxon>
        <taxon>Actinomycetota</taxon>
        <taxon>Coriobacteriia</taxon>
        <taxon>Coriobacteriales</taxon>
        <taxon>Coriobacteriaceae</taxon>
        <taxon>Collinsella</taxon>
    </lineage>
</organism>
<gene>
    <name evidence="6" type="ORF">COLSTE_01344</name>
</gene>
<keyword evidence="7" id="KW-1185">Reference proteome</keyword>
<dbReference type="Gene3D" id="1.20.1530.20">
    <property type="match status" value="1"/>
</dbReference>
<dbReference type="InterPro" id="IPR038770">
    <property type="entry name" value="Na+/solute_symporter_sf"/>
</dbReference>
<feature type="transmembrane region" description="Helical" evidence="5">
    <location>
        <begin position="77"/>
        <end position="101"/>
    </location>
</feature>
<dbReference type="AlphaFoldDB" id="B6GB86"/>
<keyword evidence="3 5" id="KW-1133">Transmembrane helix</keyword>
<feature type="transmembrane region" description="Helical" evidence="5">
    <location>
        <begin position="107"/>
        <end position="128"/>
    </location>
</feature>
<comment type="subcellular location">
    <subcellularLocation>
        <location evidence="1">Membrane</location>
        <topology evidence="1">Multi-pass membrane protein</topology>
    </subcellularLocation>
</comment>
<dbReference type="eggNOG" id="COG0385">
    <property type="taxonomic scope" value="Bacteria"/>
</dbReference>
<dbReference type="GO" id="GO:0016020">
    <property type="term" value="C:membrane"/>
    <property type="evidence" value="ECO:0007669"/>
    <property type="project" value="UniProtKB-SubCell"/>
</dbReference>
<keyword evidence="2 5" id="KW-0812">Transmembrane</keyword>
<evidence type="ECO:0000313" key="6">
    <source>
        <dbReference type="EMBL" id="EEA90450.1"/>
    </source>
</evidence>
<dbReference type="STRING" id="445975.COLSTE_01344"/>
<reference evidence="6 7" key="1">
    <citation type="submission" date="2008-10" db="EMBL/GenBank/DDBJ databases">
        <title>Draft genome sequence of Collinsella stercoris (DSM 13279).</title>
        <authorList>
            <person name="Sudarsanam P."/>
            <person name="Ley R."/>
            <person name="Guruge J."/>
            <person name="Turnbaugh P.J."/>
            <person name="Mahowald M."/>
            <person name="Liep D."/>
            <person name="Gordon J."/>
        </authorList>
    </citation>
    <scope>NUCLEOTIDE SEQUENCE [LARGE SCALE GENOMIC DNA]</scope>
    <source>
        <strain evidence="6 7">DSM 13279</strain>
    </source>
</reference>
<evidence type="ECO:0000313" key="7">
    <source>
        <dbReference type="Proteomes" id="UP000003560"/>
    </source>
</evidence>
<keyword evidence="4 5" id="KW-0472">Membrane</keyword>
<proteinExistence type="predicted"/>
<dbReference type="InterPro" id="IPR002657">
    <property type="entry name" value="BilAc:Na_symport/Acr3"/>
</dbReference>
<evidence type="ECO:0000256" key="2">
    <source>
        <dbReference type="ARBA" id="ARBA00022692"/>
    </source>
</evidence>
<reference evidence="6 7" key="2">
    <citation type="submission" date="2008-10" db="EMBL/GenBank/DDBJ databases">
        <authorList>
            <person name="Fulton L."/>
            <person name="Clifton S."/>
            <person name="Fulton B."/>
            <person name="Xu J."/>
            <person name="Minx P."/>
            <person name="Pepin K.H."/>
            <person name="Johnson M."/>
            <person name="Thiruvilangam P."/>
            <person name="Bhonagiri V."/>
            <person name="Nash W.E."/>
            <person name="Mardis E.R."/>
            <person name="Wilson R.K."/>
        </authorList>
    </citation>
    <scope>NUCLEOTIDE SEQUENCE [LARGE SCALE GENOMIC DNA]</scope>
    <source>
        <strain evidence="6 7">DSM 13279</strain>
    </source>
</reference>
<feature type="transmembrane region" description="Helical" evidence="5">
    <location>
        <begin position="168"/>
        <end position="190"/>
    </location>
</feature>
<feature type="transmembrane region" description="Helical" evidence="5">
    <location>
        <begin position="236"/>
        <end position="260"/>
    </location>
</feature>
<dbReference type="Proteomes" id="UP000003560">
    <property type="component" value="Unassembled WGS sequence"/>
</dbReference>
<name>B6GB86_9ACTN</name>
<dbReference type="Pfam" id="PF01758">
    <property type="entry name" value="SBF"/>
    <property type="match status" value="1"/>
</dbReference>
<evidence type="ECO:0000256" key="3">
    <source>
        <dbReference type="ARBA" id="ARBA00022989"/>
    </source>
</evidence>
<dbReference type="EMBL" id="ABXJ01000070">
    <property type="protein sequence ID" value="EEA90450.1"/>
    <property type="molecule type" value="Genomic_DNA"/>
</dbReference>
<dbReference type="InterPro" id="IPR004710">
    <property type="entry name" value="Bilac:Na_transpt"/>
</dbReference>
<dbReference type="PANTHER" id="PTHR10361:SF28">
    <property type="entry name" value="P3 PROTEIN-RELATED"/>
    <property type="match status" value="1"/>
</dbReference>
<evidence type="ECO:0000256" key="5">
    <source>
        <dbReference type="SAM" id="Phobius"/>
    </source>
</evidence>